<dbReference type="InterPro" id="IPR021130">
    <property type="entry name" value="PRib-ATP_PPHydrolase-like"/>
</dbReference>
<evidence type="ECO:0000256" key="3">
    <source>
        <dbReference type="ARBA" id="ARBA00022490"/>
    </source>
</evidence>
<keyword evidence="8 9" id="KW-0368">Histidine biosynthesis</keyword>
<reference evidence="10 11" key="1">
    <citation type="journal article" date="2015" name="Int. J. Syst. Evol. Microbiol.">
        <title>Methanoculleus sediminis sp. nov., a methanogen from sediments near a submarine mud volcano.</title>
        <authorList>
            <person name="Chen S.C."/>
            <person name="Chen M.F."/>
            <person name="Lai M.C."/>
            <person name="Weng C.Y."/>
            <person name="Wu S.Y."/>
            <person name="Lin S."/>
            <person name="Yang T.F."/>
            <person name="Chen P.C."/>
        </authorList>
    </citation>
    <scope>NUCLEOTIDE SEQUENCE [LARGE SCALE GENOMIC DNA]</scope>
    <source>
        <strain evidence="10 11">S3Fa</strain>
    </source>
</reference>
<evidence type="ECO:0000256" key="9">
    <source>
        <dbReference type="HAMAP-Rule" id="MF_01020"/>
    </source>
</evidence>
<dbReference type="SUPFAM" id="SSF101386">
    <property type="entry name" value="all-alpha NTP pyrophosphatases"/>
    <property type="match status" value="1"/>
</dbReference>
<dbReference type="GO" id="GO:0000105">
    <property type="term" value="P:L-histidine biosynthetic process"/>
    <property type="evidence" value="ECO:0007669"/>
    <property type="project" value="UniProtKB-UniRule"/>
</dbReference>
<dbReference type="UniPathway" id="UPA00031">
    <property type="reaction ID" value="UER00007"/>
</dbReference>
<accession>A0A0H1R5Y2</accession>
<comment type="catalytic activity">
    <reaction evidence="1 9">
        <text>1-(5-phospho-beta-D-ribosyl)-ATP + H2O = 1-(5-phospho-beta-D-ribosyl)-5'-AMP + diphosphate + H(+)</text>
        <dbReference type="Rhea" id="RHEA:22828"/>
        <dbReference type="ChEBI" id="CHEBI:15377"/>
        <dbReference type="ChEBI" id="CHEBI:15378"/>
        <dbReference type="ChEBI" id="CHEBI:33019"/>
        <dbReference type="ChEBI" id="CHEBI:59457"/>
        <dbReference type="ChEBI" id="CHEBI:73183"/>
        <dbReference type="EC" id="3.6.1.31"/>
    </reaction>
</comment>
<evidence type="ECO:0000313" key="10">
    <source>
        <dbReference type="EMBL" id="KLK88102.1"/>
    </source>
</evidence>
<proteinExistence type="inferred from homology"/>
<protein>
    <recommendedName>
        <fullName evidence="9">Phosphoribosyl-ATP pyrophosphatase</fullName>
        <shortName evidence="9">PRA-PH</shortName>
        <ecNumber evidence="9">3.6.1.31</ecNumber>
    </recommendedName>
</protein>
<dbReference type="STRING" id="1550566.SZ63_03270"/>
<name>A0A0H1R5Y2_9EURY</name>
<dbReference type="GO" id="GO:0005737">
    <property type="term" value="C:cytoplasm"/>
    <property type="evidence" value="ECO:0007669"/>
    <property type="project" value="UniProtKB-SubCell"/>
</dbReference>
<dbReference type="Pfam" id="PF01503">
    <property type="entry name" value="PRA-PH"/>
    <property type="match status" value="1"/>
</dbReference>
<dbReference type="AlphaFoldDB" id="A0A0H1R5Y2"/>
<keyword evidence="5 9" id="KW-0547">Nucleotide-binding</keyword>
<dbReference type="NCBIfam" id="TIGR03188">
    <property type="entry name" value="histidine_hisI"/>
    <property type="match status" value="1"/>
</dbReference>
<dbReference type="Gene3D" id="1.10.287.1080">
    <property type="entry name" value="MazG-like"/>
    <property type="match status" value="1"/>
</dbReference>
<evidence type="ECO:0000256" key="7">
    <source>
        <dbReference type="ARBA" id="ARBA00022840"/>
    </source>
</evidence>
<comment type="pathway">
    <text evidence="2 9">Amino-acid biosynthesis; L-histidine biosynthesis; L-histidine from 5-phospho-alpha-D-ribose 1-diphosphate: step 2/9.</text>
</comment>
<evidence type="ECO:0000256" key="8">
    <source>
        <dbReference type="ARBA" id="ARBA00023102"/>
    </source>
</evidence>
<dbReference type="PANTHER" id="PTHR42945">
    <property type="entry name" value="HISTIDINE BIOSYNTHESIS BIFUNCTIONAL PROTEIN"/>
    <property type="match status" value="1"/>
</dbReference>
<evidence type="ECO:0000256" key="1">
    <source>
        <dbReference type="ARBA" id="ARBA00001460"/>
    </source>
</evidence>
<keyword evidence="6 9" id="KW-0378">Hydrolase</keyword>
<dbReference type="Proteomes" id="UP000035301">
    <property type="component" value="Unassembled WGS sequence"/>
</dbReference>
<dbReference type="CDD" id="cd11534">
    <property type="entry name" value="NTP-PPase_HisIE_like"/>
    <property type="match status" value="1"/>
</dbReference>
<dbReference type="PATRIC" id="fig|1550566.3.peg.706"/>
<dbReference type="InterPro" id="IPR008179">
    <property type="entry name" value="HisE"/>
</dbReference>
<dbReference type="EMBL" id="JXOJ01000002">
    <property type="protein sequence ID" value="KLK88102.1"/>
    <property type="molecule type" value="Genomic_DNA"/>
</dbReference>
<dbReference type="RefSeq" id="WP_048181149.1">
    <property type="nucleotide sequence ID" value="NZ_JXOJ01000002.1"/>
</dbReference>
<dbReference type="GO" id="GO:0005524">
    <property type="term" value="F:ATP binding"/>
    <property type="evidence" value="ECO:0007669"/>
    <property type="project" value="UniProtKB-KW"/>
</dbReference>
<evidence type="ECO:0000256" key="2">
    <source>
        <dbReference type="ARBA" id="ARBA00005204"/>
    </source>
</evidence>
<dbReference type="PANTHER" id="PTHR42945:SF1">
    <property type="entry name" value="HISTIDINE BIOSYNTHESIS BIFUNCTIONAL PROTEIN HIS7"/>
    <property type="match status" value="1"/>
</dbReference>
<evidence type="ECO:0000313" key="11">
    <source>
        <dbReference type="Proteomes" id="UP000035301"/>
    </source>
</evidence>
<comment type="caution">
    <text evidence="10">The sequence shown here is derived from an EMBL/GenBank/DDBJ whole genome shotgun (WGS) entry which is preliminary data.</text>
</comment>
<dbReference type="GO" id="GO:0004636">
    <property type="term" value="F:phosphoribosyl-ATP diphosphatase activity"/>
    <property type="evidence" value="ECO:0007669"/>
    <property type="project" value="UniProtKB-UniRule"/>
</dbReference>
<sequence length="97" mass="10840">MRDWNILEEVWQVIQDRAEHPSAESYVSSVLTHRKGIDKSLEKVGEEAVEFILAAKNQVPERTVSEAADLLFHLLVALQASGTDVGDVLDELAARRK</sequence>
<evidence type="ECO:0000256" key="6">
    <source>
        <dbReference type="ARBA" id="ARBA00022801"/>
    </source>
</evidence>
<comment type="similarity">
    <text evidence="9">Belongs to the PRA-PH family.</text>
</comment>
<organism evidence="10 11">
    <name type="scientific">Methanoculleus sediminis</name>
    <dbReference type="NCBI Taxonomy" id="1550566"/>
    <lineage>
        <taxon>Archaea</taxon>
        <taxon>Methanobacteriati</taxon>
        <taxon>Methanobacteriota</taxon>
        <taxon>Stenosarchaea group</taxon>
        <taxon>Methanomicrobia</taxon>
        <taxon>Methanomicrobiales</taxon>
        <taxon>Methanomicrobiaceae</taxon>
        <taxon>Methanoculleus</taxon>
    </lineage>
</organism>
<keyword evidence="3 9" id="KW-0963">Cytoplasm</keyword>
<gene>
    <name evidence="9" type="primary">hisE</name>
    <name evidence="10" type="ORF">SZ63_03270</name>
</gene>
<keyword evidence="7 9" id="KW-0067">ATP-binding</keyword>
<dbReference type="HAMAP" id="MF_01020">
    <property type="entry name" value="HisE"/>
    <property type="match status" value="1"/>
</dbReference>
<evidence type="ECO:0000256" key="4">
    <source>
        <dbReference type="ARBA" id="ARBA00022605"/>
    </source>
</evidence>
<comment type="subcellular location">
    <subcellularLocation>
        <location evidence="9">Cytoplasm</location>
    </subcellularLocation>
</comment>
<evidence type="ECO:0000256" key="5">
    <source>
        <dbReference type="ARBA" id="ARBA00022741"/>
    </source>
</evidence>
<dbReference type="EC" id="3.6.1.31" evidence="9"/>
<keyword evidence="4 9" id="KW-0028">Amino-acid biosynthesis</keyword>
<keyword evidence="11" id="KW-1185">Reference proteome</keyword>
<dbReference type="OrthoDB" id="39686at2157"/>